<dbReference type="SUPFAM" id="SSF53474">
    <property type="entry name" value="alpha/beta-Hydrolases"/>
    <property type="match status" value="1"/>
</dbReference>
<dbReference type="Gene3D" id="3.40.50.1820">
    <property type="entry name" value="alpha/beta hydrolase"/>
    <property type="match status" value="1"/>
</dbReference>
<dbReference type="Proteomes" id="UP001172082">
    <property type="component" value="Unassembled WGS sequence"/>
</dbReference>
<feature type="repeat" description="TPR" evidence="3">
    <location>
        <begin position="347"/>
        <end position="380"/>
    </location>
</feature>
<dbReference type="InterPro" id="IPR000801">
    <property type="entry name" value="Esterase-like"/>
</dbReference>
<reference evidence="5" key="1">
    <citation type="submission" date="2023-06" db="EMBL/GenBank/DDBJ databases">
        <title>Genomic of Parafulvivirga corallium.</title>
        <authorList>
            <person name="Wang G."/>
        </authorList>
    </citation>
    <scope>NUCLEOTIDE SEQUENCE</scope>
    <source>
        <strain evidence="5">BMA10</strain>
    </source>
</reference>
<evidence type="ECO:0000256" key="1">
    <source>
        <dbReference type="ARBA" id="ARBA00005622"/>
    </source>
</evidence>
<accession>A0ABT8KKR7</accession>
<dbReference type="Pfam" id="PF00756">
    <property type="entry name" value="Esterase"/>
    <property type="match status" value="1"/>
</dbReference>
<evidence type="ECO:0000256" key="2">
    <source>
        <dbReference type="ARBA" id="ARBA00022801"/>
    </source>
</evidence>
<comment type="similarity">
    <text evidence="1">Belongs to the esterase D family.</text>
</comment>
<dbReference type="InterPro" id="IPR029058">
    <property type="entry name" value="AB_hydrolase_fold"/>
</dbReference>
<feature type="signal peptide" evidence="4">
    <location>
        <begin position="1"/>
        <end position="29"/>
    </location>
</feature>
<protein>
    <submittedName>
        <fullName evidence="5">Alpha/beta hydrolase-fold protein</fullName>
    </submittedName>
</protein>
<comment type="caution">
    <text evidence="5">The sequence shown here is derived from an EMBL/GenBank/DDBJ whole genome shotgun (WGS) entry which is preliminary data.</text>
</comment>
<keyword evidence="2 5" id="KW-0378">Hydrolase</keyword>
<dbReference type="InterPro" id="IPR011990">
    <property type="entry name" value="TPR-like_helical_dom_sf"/>
</dbReference>
<dbReference type="PANTHER" id="PTHR40841:SF2">
    <property type="entry name" value="SIDEROPHORE-DEGRADING ESTERASE (EUROFUNG)"/>
    <property type="match status" value="1"/>
</dbReference>
<evidence type="ECO:0000256" key="3">
    <source>
        <dbReference type="PROSITE-ProRule" id="PRU00339"/>
    </source>
</evidence>
<dbReference type="PROSITE" id="PS50005">
    <property type="entry name" value="TPR"/>
    <property type="match status" value="1"/>
</dbReference>
<name>A0ABT8KKR7_9BACT</name>
<dbReference type="InterPro" id="IPR052558">
    <property type="entry name" value="Siderophore_Hydrolase_D"/>
</dbReference>
<feature type="chain" id="PRO_5046587941" evidence="4">
    <location>
        <begin position="30"/>
        <end position="400"/>
    </location>
</feature>
<keyword evidence="6" id="KW-1185">Reference proteome</keyword>
<keyword evidence="3" id="KW-0802">TPR repeat</keyword>
<dbReference type="PANTHER" id="PTHR40841">
    <property type="entry name" value="SIDEROPHORE TRIACETYLFUSARININE C ESTERASE"/>
    <property type="match status" value="1"/>
</dbReference>
<dbReference type="GO" id="GO:0016787">
    <property type="term" value="F:hydrolase activity"/>
    <property type="evidence" value="ECO:0007669"/>
    <property type="project" value="UniProtKB-KW"/>
</dbReference>
<gene>
    <name evidence="5" type="ORF">QQ008_08040</name>
</gene>
<dbReference type="SUPFAM" id="SSF48452">
    <property type="entry name" value="TPR-like"/>
    <property type="match status" value="1"/>
</dbReference>
<proteinExistence type="inferred from homology"/>
<keyword evidence="4" id="KW-0732">Signal</keyword>
<dbReference type="EMBL" id="JAUJEA010000002">
    <property type="protein sequence ID" value="MDN5201307.1"/>
    <property type="molecule type" value="Genomic_DNA"/>
</dbReference>
<sequence>MKRLFQTVAKTMLMLLVIMSLLPLPTSYAQQAGEPIIIGEKIKIHSKILNEDREIWIYRPDGYKEPHIKYPVLYLLDGDGHFHHTTGIIRFLARQNRMPEMMVVAILNTQRTRDLTPAIQLDTTRAFPTSGGAPNFLRFLADELVPQIDQSYPTSNYRMLVGHSFGGLFALHALVNRPEVFNSYIAISPSLWWDAQKPVVEAEHFLKNTKELKGDFYMTLGNEGGRMLGGVWKLTAALEESAPKDFHWYFNRMPKETHGSVPHRSTYDGLETIFLDWQAPNLYEMVVKNGIEAINEHYKKLSKRYGYQIVASEGTINVLGYNFLNRDKYDIALALFKMNTENYPKSANTFDSMGDAYDRMGNDKLAYESYKRAYDIGKQNADPQLNTYQNNMQRLEKKLK</sequence>
<dbReference type="RefSeq" id="WP_346751333.1">
    <property type="nucleotide sequence ID" value="NZ_JAUJEA010000002.1"/>
</dbReference>
<evidence type="ECO:0000313" key="5">
    <source>
        <dbReference type="EMBL" id="MDN5201307.1"/>
    </source>
</evidence>
<evidence type="ECO:0000313" key="6">
    <source>
        <dbReference type="Proteomes" id="UP001172082"/>
    </source>
</evidence>
<organism evidence="5 6">
    <name type="scientific">Splendidivirga corallicola</name>
    <dbReference type="NCBI Taxonomy" id="3051826"/>
    <lineage>
        <taxon>Bacteria</taxon>
        <taxon>Pseudomonadati</taxon>
        <taxon>Bacteroidota</taxon>
        <taxon>Cytophagia</taxon>
        <taxon>Cytophagales</taxon>
        <taxon>Splendidivirgaceae</taxon>
        <taxon>Splendidivirga</taxon>
    </lineage>
</organism>
<evidence type="ECO:0000256" key="4">
    <source>
        <dbReference type="SAM" id="SignalP"/>
    </source>
</evidence>
<dbReference type="InterPro" id="IPR019734">
    <property type="entry name" value="TPR_rpt"/>
</dbReference>